<dbReference type="Pfam" id="PF00144">
    <property type="entry name" value="Beta-lactamase"/>
    <property type="match status" value="1"/>
</dbReference>
<dbReference type="PANTHER" id="PTHR46825">
    <property type="entry name" value="D-ALANYL-D-ALANINE-CARBOXYPEPTIDASE/ENDOPEPTIDASE AMPH"/>
    <property type="match status" value="1"/>
</dbReference>
<dbReference type="Gene3D" id="3.40.710.10">
    <property type="entry name" value="DD-peptidase/beta-lactamase superfamily"/>
    <property type="match status" value="1"/>
</dbReference>
<dbReference type="PANTHER" id="PTHR46825:SF9">
    <property type="entry name" value="BETA-LACTAMASE-RELATED DOMAIN-CONTAINING PROTEIN"/>
    <property type="match status" value="1"/>
</dbReference>
<dbReference type="EMBL" id="AUXZ01000064">
    <property type="protein sequence ID" value="KZN52122.1"/>
    <property type="molecule type" value="Genomic_DNA"/>
</dbReference>
<reference evidence="3 4" key="1">
    <citation type="submission" date="2013-07" db="EMBL/GenBank/DDBJ databases">
        <title>Comparative Genomic and Metabolomic Analysis of Twelve Strains of Pseudoalteromonas luteoviolacea.</title>
        <authorList>
            <person name="Vynne N.G."/>
            <person name="Mansson M."/>
            <person name="Gram L."/>
        </authorList>
    </citation>
    <scope>NUCLEOTIDE SEQUENCE [LARGE SCALE GENOMIC DNA]</scope>
    <source>
        <strain evidence="3 4">H33</strain>
    </source>
</reference>
<dbReference type="InterPro" id="IPR001466">
    <property type="entry name" value="Beta-lactam-related"/>
</dbReference>
<evidence type="ECO:0000313" key="4">
    <source>
        <dbReference type="Proteomes" id="UP000076503"/>
    </source>
</evidence>
<feature type="signal peptide" evidence="1">
    <location>
        <begin position="1"/>
        <end position="23"/>
    </location>
</feature>
<accession>A0A162ALR9</accession>
<dbReference type="OrthoDB" id="9799367at2"/>
<evidence type="ECO:0000256" key="1">
    <source>
        <dbReference type="SAM" id="SignalP"/>
    </source>
</evidence>
<dbReference type="InterPro" id="IPR050491">
    <property type="entry name" value="AmpC-like"/>
</dbReference>
<evidence type="ECO:0000259" key="2">
    <source>
        <dbReference type="Pfam" id="PF00144"/>
    </source>
</evidence>
<dbReference type="InterPro" id="IPR012338">
    <property type="entry name" value="Beta-lactam/transpept-like"/>
</dbReference>
<evidence type="ECO:0000313" key="3">
    <source>
        <dbReference type="EMBL" id="KZN52122.1"/>
    </source>
</evidence>
<dbReference type="SUPFAM" id="SSF56601">
    <property type="entry name" value="beta-lactamase/transpeptidase-like"/>
    <property type="match status" value="1"/>
</dbReference>
<organism evidence="3 4">
    <name type="scientific">Pseudoalteromonas luteoviolacea H33</name>
    <dbReference type="NCBI Taxonomy" id="1365251"/>
    <lineage>
        <taxon>Bacteria</taxon>
        <taxon>Pseudomonadati</taxon>
        <taxon>Pseudomonadota</taxon>
        <taxon>Gammaproteobacteria</taxon>
        <taxon>Alteromonadales</taxon>
        <taxon>Pseudoalteromonadaceae</taxon>
        <taxon>Pseudoalteromonas</taxon>
    </lineage>
</organism>
<dbReference type="AlphaFoldDB" id="A0A162ALR9"/>
<dbReference type="PATRIC" id="fig|1365251.3.peg.1553"/>
<comment type="caution">
    <text evidence="3">The sequence shown here is derived from an EMBL/GenBank/DDBJ whole genome shotgun (WGS) entry which is preliminary data.</text>
</comment>
<sequence length="455" mass="49733">MKKTIVASLILASLLVVGFSVSAADSKEDNAEYRAVMKQVLSKEQPGAAALISKEGEVVFKKAIGRANLELNVPLKAHSVFRIGSISKQFTAAAILILQERGKLSVHDNIHKYVPDFPTEGHTVTVEQLLTHTSGIANYTEDRELMMKEIQSPATLDEIITRFAQHPMKFAPGEAMAYSNTGYVLLGKIIEVASGQTYADFIEEHIFKKLGMENSHYAGKQIIKHHVSGYDATPAGYTNAGYIDMIWPHGAGALASNVFDLNTWFTALANGALISEQSYQKMLAPVILNDGSVSTYGYGLSVDTLGDYQVIRHSGGIHGFLSDALYVPEEELYVTVLTNSTERDPKVLSQRLAAKALDMDIPSFKAIELSEAQLQSVTGEYQSDDGTIRKVVYQQGQLYVQMGGYTVAQLAPMSTNSFFSVGSNTYVTITQNSEGKQVFNLFINFSTTPIEAVKL</sequence>
<dbReference type="Proteomes" id="UP000076503">
    <property type="component" value="Unassembled WGS sequence"/>
</dbReference>
<feature type="chain" id="PRO_5007832230" description="Beta-lactamase-related domain-containing protein" evidence="1">
    <location>
        <begin position="24"/>
        <end position="455"/>
    </location>
</feature>
<protein>
    <recommendedName>
        <fullName evidence="2">Beta-lactamase-related domain-containing protein</fullName>
    </recommendedName>
</protein>
<proteinExistence type="predicted"/>
<keyword evidence="1" id="KW-0732">Signal</keyword>
<dbReference type="RefSeq" id="WP_063361130.1">
    <property type="nucleotide sequence ID" value="NZ_AUXZ01000064.1"/>
</dbReference>
<feature type="domain" description="Beta-lactamase-related" evidence="2">
    <location>
        <begin position="43"/>
        <end position="350"/>
    </location>
</feature>
<name>A0A162ALR9_9GAMM</name>
<gene>
    <name evidence="3" type="ORF">N476_01955</name>
</gene>